<sequence length="551" mass="59811">MTLASIDAWLAEIGDGDIEDWANKGLLRRGRKLAEASGADAVETDGERLTTRLDGHRQTLSGPGFDRLDCGCPATATCHHLVALLLLAKTTRMATIDESAAAAGAADPDWLLGDEAPLVRSLGRAHWDRAGRWMRLGLVPELEEGPAGWVAEVTERASERVRMARSAGPEAATCTCGAPRCSHRALVVLELRRRLGLFDPASVENALSREQTESLAAIERWMTQLAAAGLAGLSPAMTDQGRVLATAARQADLPRVGALMAALLDLLEQDRQGRSFADVRGIGGTLAALRLLVGSLEKAVPQVPLLRLTGVNRALYRKVAGLRLIGVAAEHWQGRLGQEGISVHCYAPGEGRWYRLTETRRPLQDQQGQWDPVEVWRHGRWAEGPPLRELPASEVLLRTGWVSAEGRLSGRPGTRLEHRALRDPAAELPVETDFGALRGRFAEVMVEDLMAPPPRLPVVIRIAQAGSRQFDPQTQWWTQPVTDPNGAELTIGILVRNPVSALKRQRMETRAPGSAQGWRLFGTLYRAQAGLALDPIALLTDGAAAWMSLTL</sequence>
<keyword evidence="1" id="KW-0479">Metal-binding</keyword>
<keyword evidence="1" id="KW-0862">Zinc</keyword>
<reference evidence="3 4" key="2">
    <citation type="submission" date="2020-02" db="EMBL/GenBank/DDBJ databases">
        <title>Genome sequences of Thiorhodococcus mannitoliphagus and Thiorhodococcus minor, purple sulfur photosynthetic bacteria in the gammaproteobacterial family, Chromatiaceae.</title>
        <authorList>
            <person name="Aviles F.A."/>
            <person name="Meyer T.E."/>
            <person name="Kyndt J.A."/>
        </authorList>
    </citation>
    <scope>NUCLEOTIDE SEQUENCE [LARGE SCALE GENOMIC DNA]</scope>
    <source>
        <strain evidence="3 4">DSM 18266</strain>
    </source>
</reference>
<comment type="caution">
    <text evidence="3">The sequence shown here is derived from an EMBL/GenBank/DDBJ whole genome shotgun (WGS) entry which is preliminary data.</text>
</comment>
<protein>
    <recommendedName>
        <fullName evidence="2">SWIM-type domain-containing protein</fullName>
    </recommendedName>
</protein>
<evidence type="ECO:0000259" key="2">
    <source>
        <dbReference type="PROSITE" id="PS50966"/>
    </source>
</evidence>
<proteinExistence type="predicted"/>
<dbReference type="PROSITE" id="PS50966">
    <property type="entry name" value="ZF_SWIM"/>
    <property type="match status" value="2"/>
</dbReference>
<name>A0A6P1E4J3_9GAMM</name>
<gene>
    <name evidence="3" type="ORF">G3480_20075</name>
</gene>
<feature type="domain" description="SWIM-type" evidence="2">
    <location>
        <begin position="49"/>
        <end position="89"/>
    </location>
</feature>
<dbReference type="RefSeq" id="WP_164655673.1">
    <property type="nucleotide sequence ID" value="NZ_JAAIJR010000108.1"/>
</dbReference>
<reference evidence="4" key="1">
    <citation type="journal article" date="2020" name="Microbiol. Resour. Announc.">
        <title>Draft Genome Sequences of Thiorhodococcus mannitoliphagus and Thiorhodococcus minor, Purple Sulfur Photosynthetic Bacteria in the Gammaproteobacterial Family Chromatiaceae.</title>
        <authorList>
            <person name="Aviles F.A."/>
            <person name="Meyer T.E."/>
            <person name="Kyndt J.A."/>
        </authorList>
    </citation>
    <scope>NUCLEOTIDE SEQUENCE [LARGE SCALE GENOMIC DNA]</scope>
    <source>
        <strain evidence="4">DSM 18266</strain>
    </source>
</reference>
<organism evidence="3 4">
    <name type="scientific">Thiorhodococcus mannitoliphagus</name>
    <dbReference type="NCBI Taxonomy" id="329406"/>
    <lineage>
        <taxon>Bacteria</taxon>
        <taxon>Pseudomonadati</taxon>
        <taxon>Pseudomonadota</taxon>
        <taxon>Gammaproteobacteria</taxon>
        <taxon>Chromatiales</taxon>
        <taxon>Chromatiaceae</taxon>
        <taxon>Thiorhodococcus</taxon>
    </lineage>
</organism>
<dbReference type="GO" id="GO:0008270">
    <property type="term" value="F:zinc ion binding"/>
    <property type="evidence" value="ECO:0007669"/>
    <property type="project" value="UniProtKB-KW"/>
</dbReference>
<keyword evidence="4" id="KW-1185">Reference proteome</keyword>
<feature type="domain" description="SWIM-type" evidence="2">
    <location>
        <begin position="159"/>
        <end position="192"/>
    </location>
</feature>
<evidence type="ECO:0000313" key="4">
    <source>
        <dbReference type="Proteomes" id="UP000471640"/>
    </source>
</evidence>
<dbReference type="Proteomes" id="UP000471640">
    <property type="component" value="Unassembled WGS sequence"/>
</dbReference>
<dbReference type="InterPro" id="IPR007527">
    <property type="entry name" value="Znf_SWIM"/>
</dbReference>
<evidence type="ECO:0000256" key="1">
    <source>
        <dbReference type="PROSITE-ProRule" id="PRU00325"/>
    </source>
</evidence>
<dbReference type="AlphaFoldDB" id="A0A6P1E4J3"/>
<accession>A0A6P1E4J3</accession>
<dbReference type="EMBL" id="JAAIJR010000108">
    <property type="protein sequence ID" value="NEX22575.1"/>
    <property type="molecule type" value="Genomic_DNA"/>
</dbReference>
<keyword evidence="1" id="KW-0863">Zinc-finger</keyword>
<evidence type="ECO:0000313" key="3">
    <source>
        <dbReference type="EMBL" id="NEX22575.1"/>
    </source>
</evidence>